<evidence type="ECO:0000313" key="3">
    <source>
        <dbReference type="Proteomes" id="UP001066276"/>
    </source>
</evidence>
<organism evidence="2 3">
    <name type="scientific">Pleurodeles waltl</name>
    <name type="common">Iberian ribbed newt</name>
    <dbReference type="NCBI Taxonomy" id="8319"/>
    <lineage>
        <taxon>Eukaryota</taxon>
        <taxon>Metazoa</taxon>
        <taxon>Chordata</taxon>
        <taxon>Craniata</taxon>
        <taxon>Vertebrata</taxon>
        <taxon>Euteleostomi</taxon>
        <taxon>Amphibia</taxon>
        <taxon>Batrachia</taxon>
        <taxon>Caudata</taxon>
        <taxon>Salamandroidea</taxon>
        <taxon>Salamandridae</taxon>
        <taxon>Pleurodelinae</taxon>
        <taxon>Pleurodeles</taxon>
    </lineage>
</organism>
<dbReference type="EMBL" id="JANPWB010000014">
    <property type="protein sequence ID" value="KAJ1098914.1"/>
    <property type="molecule type" value="Genomic_DNA"/>
</dbReference>
<feature type="region of interest" description="Disordered" evidence="1">
    <location>
        <begin position="18"/>
        <end position="38"/>
    </location>
</feature>
<accession>A0AAV7M8P3</accession>
<name>A0AAV7M8P3_PLEWA</name>
<evidence type="ECO:0000313" key="2">
    <source>
        <dbReference type="EMBL" id="KAJ1098914.1"/>
    </source>
</evidence>
<dbReference type="Proteomes" id="UP001066276">
    <property type="component" value="Chromosome 10"/>
</dbReference>
<feature type="compositionally biased region" description="Basic and acidic residues" evidence="1">
    <location>
        <begin position="23"/>
        <end position="38"/>
    </location>
</feature>
<gene>
    <name evidence="2" type="ORF">NDU88_004021</name>
</gene>
<keyword evidence="3" id="KW-1185">Reference proteome</keyword>
<sequence length="99" mass="10910">MVSDIDIPEGGAKKKCAAMKSMKGVEKGPEKDVEKALEGGKKRRRLEAEMVVLLQRKKEFDDVLKKFKIPAKPSLSTDVEEEEAALEVPATPDPQEAES</sequence>
<feature type="region of interest" description="Disordered" evidence="1">
    <location>
        <begin position="72"/>
        <end position="99"/>
    </location>
</feature>
<protein>
    <submittedName>
        <fullName evidence="2">Uncharacterized protein</fullName>
    </submittedName>
</protein>
<reference evidence="2" key="1">
    <citation type="journal article" date="2022" name="bioRxiv">
        <title>Sequencing and chromosome-scale assembly of the giantPleurodeles waltlgenome.</title>
        <authorList>
            <person name="Brown T."/>
            <person name="Elewa A."/>
            <person name="Iarovenko S."/>
            <person name="Subramanian E."/>
            <person name="Araus A.J."/>
            <person name="Petzold A."/>
            <person name="Susuki M."/>
            <person name="Suzuki K.-i.T."/>
            <person name="Hayashi T."/>
            <person name="Toyoda A."/>
            <person name="Oliveira C."/>
            <person name="Osipova E."/>
            <person name="Leigh N.D."/>
            <person name="Simon A."/>
            <person name="Yun M.H."/>
        </authorList>
    </citation>
    <scope>NUCLEOTIDE SEQUENCE</scope>
    <source>
        <strain evidence="2">20211129_DDA</strain>
        <tissue evidence="2">Liver</tissue>
    </source>
</reference>
<evidence type="ECO:0000256" key="1">
    <source>
        <dbReference type="SAM" id="MobiDB-lite"/>
    </source>
</evidence>
<proteinExistence type="predicted"/>
<comment type="caution">
    <text evidence="2">The sequence shown here is derived from an EMBL/GenBank/DDBJ whole genome shotgun (WGS) entry which is preliminary data.</text>
</comment>
<dbReference type="AlphaFoldDB" id="A0AAV7M8P3"/>